<gene>
    <name evidence="2" type="ORF">AVDCRST_MAG40-1419</name>
</gene>
<proteinExistence type="predicted"/>
<evidence type="ECO:0000259" key="1">
    <source>
        <dbReference type="PROSITE" id="PS50035"/>
    </source>
</evidence>
<dbReference type="PANTHER" id="PTHR21248:SF22">
    <property type="entry name" value="PHOSPHOLIPASE D"/>
    <property type="match status" value="1"/>
</dbReference>
<feature type="domain" description="PLD phosphodiesterase" evidence="1">
    <location>
        <begin position="348"/>
        <end position="375"/>
    </location>
</feature>
<name>A0A6J4L1P9_9BACT</name>
<keyword evidence="2" id="KW-0808">Transferase</keyword>
<dbReference type="EMBL" id="CADCTX010000448">
    <property type="protein sequence ID" value="CAA9320107.1"/>
    <property type="molecule type" value="Genomic_DNA"/>
</dbReference>
<dbReference type="CDD" id="cd09110">
    <property type="entry name" value="PLDc_CLS_1"/>
    <property type="match status" value="1"/>
</dbReference>
<dbReference type="Gene3D" id="3.30.870.10">
    <property type="entry name" value="Endonuclease Chain A"/>
    <property type="match status" value="2"/>
</dbReference>
<protein>
    <submittedName>
        <fullName evidence="2">Cardiolipin synthetase</fullName>
        <ecNumber evidence="2">2.7.8.-</ecNumber>
    </submittedName>
</protein>
<dbReference type="GO" id="GO:0032049">
    <property type="term" value="P:cardiolipin biosynthetic process"/>
    <property type="evidence" value="ECO:0007669"/>
    <property type="project" value="UniProtKB-ARBA"/>
</dbReference>
<dbReference type="Pfam" id="PF13091">
    <property type="entry name" value="PLDc_2"/>
    <property type="match status" value="1"/>
</dbReference>
<dbReference type="PANTHER" id="PTHR21248">
    <property type="entry name" value="CARDIOLIPIN SYNTHASE"/>
    <property type="match status" value="1"/>
</dbReference>
<dbReference type="AlphaFoldDB" id="A0A6J4L1P9"/>
<dbReference type="SUPFAM" id="SSF56024">
    <property type="entry name" value="Phospholipase D/nuclease"/>
    <property type="match status" value="2"/>
</dbReference>
<evidence type="ECO:0000313" key="2">
    <source>
        <dbReference type="EMBL" id="CAA9320107.1"/>
    </source>
</evidence>
<dbReference type="InterPro" id="IPR001736">
    <property type="entry name" value="PLipase_D/transphosphatidylase"/>
</dbReference>
<reference evidence="2" key="1">
    <citation type="submission" date="2020-02" db="EMBL/GenBank/DDBJ databases">
        <authorList>
            <person name="Meier V. D."/>
        </authorList>
    </citation>
    <scope>NUCLEOTIDE SEQUENCE</scope>
    <source>
        <strain evidence="2">AVDCRST_MAG40</strain>
    </source>
</reference>
<accession>A0A6J4L1P9</accession>
<dbReference type="EC" id="2.7.8.-" evidence="2"/>
<dbReference type="GO" id="GO:0008808">
    <property type="term" value="F:cardiolipin synthase activity"/>
    <property type="evidence" value="ECO:0007669"/>
    <property type="project" value="TreeGrafter"/>
</dbReference>
<dbReference type="InterPro" id="IPR025202">
    <property type="entry name" value="PLD-like_dom"/>
</dbReference>
<organism evidence="2">
    <name type="scientific">uncultured Gemmatimonadaceae bacterium</name>
    <dbReference type="NCBI Taxonomy" id="246130"/>
    <lineage>
        <taxon>Bacteria</taxon>
        <taxon>Pseudomonadati</taxon>
        <taxon>Gemmatimonadota</taxon>
        <taxon>Gemmatimonadia</taxon>
        <taxon>Gemmatimonadales</taxon>
        <taxon>Gemmatimonadaceae</taxon>
        <taxon>environmental samples</taxon>
    </lineage>
</organism>
<dbReference type="PROSITE" id="PS50035">
    <property type="entry name" value="PLD"/>
    <property type="match status" value="1"/>
</dbReference>
<dbReference type="GO" id="GO:0016020">
    <property type="term" value="C:membrane"/>
    <property type="evidence" value="ECO:0007669"/>
    <property type="project" value="TreeGrafter"/>
</dbReference>
<dbReference type="CDD" id="cd09159">
    <property type="entry name" value="PLDc_ybhO_like_2"/>
    <property type="match status" value="1"/>
</dbReference>
<sequence length="435" mass="47628">MGRILRRAGVGVGILALAALASIGWFSLTRGTPLRTVIAVGDESGRVAVHDTLFGETLELFTGTHIEPGNTVQPLYNGVEIYPALWRDLRAARQTITVQNYFSLRSAIADTASAILRERARSGVRVLLVLDGFGSQELIDQPGYLDSLRVAGVRVAILRPLHWYNIDKVNNRSHVRATVIDGRVGYTGGYGFADYWQGNGRREGEWRESGVRVAGPAAAHVQSMFAAAWAEATGQLVTGALFFPPATFERAGGVRAGVFFAYPTTGSTPAERFMALTIAGSQRRLWVTNSYFVPDDDFRGLLTRAARRGVDVRVLTAGPKSDVKTTTYAARARYPELLRAGVRIYEYQPTMMHAKSMTADGLFAMIGSQNFDNRSLAFNNESSLVALDRRVAANVDSVFLADLAYSEEITLDKVRRKSLGDRVLEFGANLLSRVL</sequence>